<dbReference type="Proteomes" id="UP000683360">
    <property type="component" value="Unassembled WGS sequence"/>
</dbReference>
<dbReference type="OrthoDB" id="3863715at2759"/>
<comment type="caution">
    <text evidence="1">The sequence shown here is derived from an EMBL/GenBank/DDBJ whole genome shotgun (WGS) entry which is preliminary data.</text>
</comment>
<protein>
    <recommendedName>
        <fullName evidence="3">CCHC-type domain-containing protein</fullName>
    </recommendedName>
</protein>
<evidence type="ECO:0000313" key="1">
    <source>
        <dbReference type="EMBL" id="CAG2200766.1"/>
    </source>
</evidence>
<sequence>MQTNPYYDDKHLKPSQNVFDSTDNVDNMAPTYAKVTNDNLTINTDTNGTNDTNGVKPIFIKETDVLKPETQPKKSGSAAYKYSNWQFISLNGERSREDNPMTDCQTGDRVFICEKQLPKTMQFGEYLATVSYIEQIDINTHFICSKCLQNGHNTSDCSNEWTCTAGCN</sequence>
<name>A0A8S3QWI9_MYTED</name>
<gene>
    <name evidence="1" type="ORF">MEDL_15409</name>
</gene>
<keyword evidence="2" id="KW-1185">Reference proteome</keyword>
<proteinExistence type="predicted"/>
<evidence type="ECO:0000313" key="2">
    <source>
        <dbReference type="Proteomes" id="UP000683360"/>
    </source>
</evidence>
<dbReference type="EMBL" id="CAJPWZ010000762">
    <property type="protein sequence ID" value="CAG2200766.1"/>
    <property type="molecule type" value="Genomic_DNA"/>
</dbReference>
<organism evidence="1 2">
    <name type="scientific">Mytilus edulis</name>
    <name type="common">Blue mussel</name>
    <dbReference type="NCBI Taxonomy" id="6550"/>
    <lineage>
        <taxon>Eukaryota</taxon>
        <taxon>Metazoa</taxon>
        <taxon>Spiralia</taxon>
        <taxon>Lophotrochozoa</taxon>
        <taxon>Mollusca</taxon>
        <taxon>Bivalvia</taxon>
        <taxon>Autobranchia</taxon>
        <taxon>Pteriomorphia</taxon>
        <taxon>Mytilida</taxon>
        <taxon>Mytiloidea</taxon>
        <taxon>Mytilidae</taxon>
        <taxon>Mytilinae</taxon>
        <taxon>Mytilus</taxon>
    </lineage>
</organism>
<evidence type="ECO:0008006" key="3">
    <source>
        <dbReference type="Google" id="ProtNLM"/>
    </source>
</evidence>
<reference evidence="1" key="1">
    <citation type="submission" date="2021-03" db="EMBL/GenBank/DDBJ databases">
        <authorList>
            <person name="Bekaert M."/>
        </authorList>
    </citation>
    <scope>NUCLEOTIDE SEQUENCE</scope>
</reference>
<accession>A0A8S3QWI9</accession>
<dbReference type="AlphaFoldDB" id="A0A8S3QWI9"/>